<proteinExistence type="predicted"/>
<sequence length="148" mass="16936">MGRCSNGFRPEHYTWVSVCVLFLVLEFSAQNLRITLLSFTTSTTSKSVLLTDQVMILYDRELGTGQMPWRLAGRFHVIEEKLSRKEWNQQLVVQERYNFARSDTSRRLFGLGKSPDPYVEIPSGNHETNLLSLINSSLAHVGYCITYG</sequence>
<keyword evidence="2" id="KW-1185">Reference proteome</keyword>
<dbReference type="Proteomes" id="UP000006038">
    <property type="component" value="Chromosome 3"/>
</dbReference>
<dbReference type="AlphaFoldDB" id="J3LK78"/>
<name>J3LK78_ORYBR</name>
<dbReference type="HOGENOM" id="CLU_1761574_0_0_1"/>
<dbReference type="EnsemblPlants" id="OB03G14540.1">
    <property type="protein sequence ID" value="OB03G14540.1"/>
    <property type="gene ID" value="OB03G14540"/>
</dbReference>
<dbReference type="Gramene" id="OB03G14540.1">
    <property type="protein sequence ID" value="OB03G14540.1"/>
    <property type="gene ID" value="OB03G14540"/>
</dbReference>
<protein>
    <submittedName>
        <fullName evidence="1">Uncharacterized protein</fullName>
    </submittedName>
</protein>
<accession>J3LK78</accession>
<reference evidence="1" key="1">
    <citation type="journal article" date="2013" name="Nat. Commun.">
        <title>Whole-genome sequencing of Oryza brachyantha reveals mechanisms underlying Oryza genome evolution.</title>
        <authorList>
            <person name="Chen J."/>
            <person name="Huang Q."/>
            <person name="Gao D."/>
            <person name="Wang J."/>
            <person name="Lang Y."/>
            <person name="Liu T."/>
            <person name="Li B."/>
            <person name="Bai Z."/>
            <person name="Luis Goicoechea J."/>
            <person name="Liang C."/>
            <person name="Chen C."/>
            <person name="Zhang W."/>
            <person name="Sun S."/>
            <person name="Liao Y."/>
            <person name="Zhang X."/>
            <person name="Yang L."/>
            <person name="Song C."/>
            <person name="Wang M."/>
            <person name="Shi J."/>
            <person name="Liu G."/>
            <person name="Liu J."/>
            <person name="Zhou H."/>
            <person name="Zhou W."/>
            <person name="Yu Q."/>
            <person name="An N."/>
            <person name="Chen Y."/>
            <person name="Cai Q."/>
            <person name="Wang B."/>
            <person name="Liu B."/>
            <person name="Min J."/>
            <person name="Huang Y."/>
            <person name="Wu H."/>
            <person name="Li Z."/>
            <person name="Zhang Y."/>
            <person name="Yin Y."/>
            <person name="Song W."/>
            <person name="Jiang J."/>
            <person name="Jackson S.A."/>
            <person name="Wing R.A."/>
            <person name="Wang J."/>
            <person name="Chen M."/>
        </authorList>
    </citation>
    <scope>NUCLEOTIDE SEQUENCE [LARGE SCALE GENOMIC DNA]</scope>
    <source>
        <strain evidence="1">cv. IRGC 101232</strain>
    </source>
</reference>
<evidence type="ECO:0000313" key="1">
    <source>
        <dbReference type="EnsemblPlants" id="OB03G14540.1"/>
    </source>
</evidence>
<reference evidence="1" key="2">
    <citation type="submission" date="2013-04" db="UniProtKB">
        <authorList>
            <consortium name="EnsemblPlants"/>
        </authorList>
    </citation>
    <scope>IDENTIFICATION</scope>
</reference>
<organism evidence="1">
    <name type="scientific">Oryza brachyantha</name>
    <name type="common">malo sina</name>
    <dbReference type="NCBI Taxonomy" id="4533"/>
    <lineage>
        <taxon>Eukaryota</taxon>
        <taxon>Viridiplantae</taxon>
        <taxon>Streptophyta</taxon>
        <taxon>Embryophyta</taxon>
        <taxon>Tracheophyta</taxon>
        <taxon>Spermatophyta</taxon>
        <taxon>Magnoliopsida</taxon>
        <taxon>Liliopsida</taxon>
        <taxon>Poales</taxon>
        <taxon>Poaceae</taxon>
        <taxon>BOP clade</taxon>
        <taxon>Oryzoideae</taxon>
        <taxon>Oryzeae</taxon>
        <taxon>Oryzinae</taxon>
        <taxon>Oryza</taxon>
    </lineage>
</organism>
<evidence type="ECO:0000313" key="2">
    <source>
        <dbReference type="Proteomes" id="UP000006038"/>
    </source>
</evidence>